<dbReference type="AlphaFoldDB" id="A0A6N8F3R5"/>
<dbReference type="RefSeq" id="WP_155693920.1">
    <property type="nucleotide sequence ID" value="NZ_WOCD01000001.1"/>
</dbReference>
<dbReference type="EMBL" id="WOCD01000001">
    <property type="protein sequence ID" value="MUH71306.1"/>
    <property type="molecule type" value="Genomic_DNA"/>
</dbReference>
<dbReference type="SUPFAM" id="SSF75169">
    <property type="entry name" value="DsrEFH-like"/>
    <property type="match status" value="1"/>
</dbReference>
<proteinExistence type="predicted"/>
<dbReference type="InterPro" id="IPR027396">
    <property type="entry name" value="DsrEFH-like"/>
</dbReference>
<protein>
    <recommendedName>
        <fullName evidence="3">Sulfurtransferase complex subunit TusB</fullName>
    </recommendedName>
</protein>
<dbReference type="Proteomes" id="UP000439994">
    <property type="component" value="Unassembled WGS sequence"/>
</dbReference>
<name>A0A6N8F3R5_9GAMM</name>
<reference evidence="1 2" key="1">
    <citation type="submission" date="2019-11" db="EMBL/GenBank/DDBJ databases">
        <title>P. haliotis isolates from Z. marina roots.</title>
        <authorList>
            <person name="Cohen M."/>
            <person name="Jospin G."/>
            <person name="Eisen J.A."/>
            <person name="Coil D.A."/>
        </authorList>
    </citation>
    <scope>NUCLEOTIDE SEQUENCE [LARGE SCALE GENOMIC DNA]</scope>
    <source>
        <strain evidence="1 2">UCD-MCMsp1aY</strain>
    </source>
</reference>
<dbReference type="Gene3D" id="3.40.1260.10">
    <property type="entry name" value="DsrEFH-like"/>
    <property type="match status" value="1"/>
</dbReference>
<sequence>MPFSSHRYTLHLIFSPDSWALAKDTIESNDRILFLQDAVYLLQSDLQSPSELLYARALDVSARKIKLLGSSLTENSASGSAVTGTVLVEAIDDELWVKLTAQAQNIISW</sequence>
<evidence type="ECO:0000313" key="2">
    <source>
        <dbReference type="Proteomes" id="UP000439994"/>
    </source>
</evidence>
<dbReference type="OrthoDB" id="198589at135622"/>
<organism evidence="1 2">
    <name type="scientific">Psychrosphaera haliotis</name>
    <dbReference type="NCBI Taxonomy" id="555083"/>
    <lineage>
        <taxon>Bacteria</taxon>
        <taxon>Pseudomonadati</taxon>
        <taxon>Pseudomonadota</taxon>
        <taxon>Gammaproteobacteria</taxon>
        <taxon>Alteromonadales</taxon>
        <taxon>Pseudoalteromonadaceae</taxon>
        <taxon>Psychrosphaera</taxon>
    </lineage>
</organism>
<accession>A0A6N8F3R5</accession>
<evidence type="ECO:0000313" key="1">
    <source>
        <dbReference type="EMBL" id="MUH71306.1"/>
    </source>
</evidence>
<comment type="caution">
    <text evidence="1">The sequence shown here is derived from an EMBL/GenBank/DDBJ whole genome shotgun (WGS) entry which is preliminary data.</text>
</comment>
<gene>
    <name evidence="1" type="ORF">GNP35_01635</name>
</gene>
<keyword evidence="2" id="KW-1185">Reference proteome</keyword>
<evidence type="ECO:0008006" key="3">
    <source>
        <dbReference type="Google" id="ProtNLM"/>
    </source>
</evidence>